<dbReference type="Proteomes" id="UP000886595">
    <property type="component" value="Unassembled WGS sequence"/>
</dbReference>
<sequence>MVPEDQCPWTGEVDKELGSTHEHVEEESVCRVNDLVYLYKIVEKDLILILQKQQILAVMEYCDELEDHRESIYDRPEPSTSDKKSAKKKQRSGLHVVEVLGYNTDTCWQALLACSYSLKPRKK</sequence>
<feature type="compositionally biased region" description="Basic and acidic residues" evidence="1">
    <location>
        <begin position="70"/>
        <end position="84"/>
    </location>
</feature>
<proteinExistence type="predicted"/>
<reference evidence="2 3" key="1">
    <citation type="submission" date="2020-02" db="EMBL/GenBank/DDBJ databases">
        <authorList>
            <person name="Ma Q."/>
            <person name="Huang Y."/>
            <person name="Song X."/>
            <person name="Pei D."/>
        </authorList>
    </citation>
    <scope>NUCLEOTIDE SEQUENCE [LARGE SCALE GENOMIC DNA]</scope>
    <source>
        <strain evidence="2">Sxm20200214</strain>
        <tissue evidence="2">Leaf</tissue>
    </source>
</reference>
<name>A0A8X8B1B6_BRACI</name>
<dbReference type="AlphaFoldDB" id="A0A8X8B1B6"/>
<accession>A0A8X8B1B6</accession>
<evidence type="ECO:0000313" key="2">
    <source>
        <dbReference type="EMBL" id="KAG2320244.1"/>
    </source>
</evidence>
<protein>
    <submittedName>
        <fullName evidence="2">Uncharacterized protein</fullName>
    </submittedName>
</protein>
<dbReference type="EMBL" id="JAAMPC010000003">
    <property type="protein sequence ID" value="KAG2320244.1"/>
    <property type="molecule type" value="Genomic_DNA"/>
</dbReference>
<gene>
    <name evidence="2" type="ORF">Bca52824_013457</name>
</gene>
<evidence type="ECO:0000256" key="1">
    <source>
        <dbReference type="SAM" id="MobiDB-lite"/>
    </source>
</evidence>
<feature type="region of interest" description="Disordered" evidence="1">
    <location>
        <begin position="70"/>
        <end position="92"/>
    </location>
</feature>
<keyword evidence="3" id="KW-1185">Reference proteome</keyword>
<organism evidence="2 3">
    <name type="scientific">Brassica carinata</name>
    <name type="common">Ethiopian mustard</name>
    <name type="synonym">Abyssinian cabbage</name>
    <dbReference type="NCBI Taxonomy" id="52824"/>
    <lineage>
        <taxon>Eukaryota</taxon>
        <taxon>Viridiplantae</taxon>
        <taxon>Streptophyta</taxon>
        <taxon>Embryophyta</taxon>
        <taxon>Tracheophyta</taxon>
        <taxon>Spermatophyta</taxon>
        <taxon>Magnoliopsida</taxon>
        <taxon>eudicotyledons</taxon>
        <taxon>Gunneridae</taxon>
        <taxon>Pentapetalae</taxon>
        <taxon>rosids</taxon>
        <taxon>malvids</taxon>
        <taxon>Brassicales</taxon>
        <taxon>Brassicaceae</taxon>
        <taxon>Brassiceae</taxon>
        <taxon>Brassica</taxon>
    </lineage>
</organism>
<evidence type="ECO:0000313" key="3">
    <source>
        <dbReference type="Proteomes" id="UP000886595"/>
    </source>
</evidence>
<dbReference type="OrthoDB" id="1106769at2759"/>
<comment type="caution">
    <text evidence="2">The sequence shown here is derived from an EMBL/GenBank/DDBJ whole genome shotgun (WGS) entry which is preliminary data.</text>
</comment>